<keyword evidence="4" id="KW-0804">Transcription</keyword>
<evidence type="ECO:0000313" key="8">
    <source>
        <dbReference type="Proteomes" id="UP000593562"/>
    </source>
</evidence>
<dbReference type="Gene3D" id="3.30.730.10">
    <property type="entry name" value="AP2/ERF domain"/>
    <property type="match status" value="1"/>
</dbReference>
<keyword evidence="3" id="KW-0238">DNA-binding</keyword>
<keyword evidence="8" id="KW-1185">Reference proteome</keyword>
<keyword evidence="5" id="KW-0539">Nucleus</keyword>
<dbReference type="InterPro" id="IPR036955">
    <property type="entry name" value="AP2/ERF_dom_sf"/>
</dbReference>
<keyword evidence="2" id="KW-0805">Transcription regulation</keyword>
<evidence type="ECO:0000256" key="2">
    <source>
        <dbReference type="ARBA" id="ARBA00023015"/>
    </source>
</evidence>
<dbReference type="InterPro" id="IPR050913">
    <property type="entry name" value="AP2/ERF_ERF"/>
</dbReference>
<dbReference type="GO" id="GO:0005634">
    <property type="term" value="C:nucleus"/>
    <property type="evidence" value="ECO:0007669"/>
    <property type="project" value="UniProtKB-SubCell"/>
</dbReference>
<feature type="domain" description="AP2/ERF" evidence="6">
    <location>
        <begin position="116"/>
        <end position="176"/>
    </location>
</feature>
<evidence type="ECO:0000256" key="3">
    <source>
        <dbReference type="ARBA" id="ARBA00023125"/>
    </source>
</evidence>
<accession>A0A7J7C8A0</accession>
<dbReference type="Pfam" id="PF00847">
    <property type="entry name" value="AP2"/>
    <property type="match status" value="1"/>
</dbReference>
<dbReference type="GO" id="GO:0003677">
    <property type="term" value="F:DNA binding"/>
    <property type="evidence" value="ECO:0007669"/>
    <property type="project" value="UniProtKB-KW"/>
</dbReference>
<dbReference type="InterPro" id="IPR016177">
    <property type="entry name" value="DNA-bd_dom_sf"/>
</dbReference>
<dbReference type="PANTHER" id="PTHR31194">
    <property type="entry name" value="SHN SHINE , DNA BINDING / TRANSCRIPTION FACTOR"/>
    <property type="match status" value="1"/>
</dbReference>
<protein>
    <submittedName>
        <fullName evidence="7">Ethylene-responsive transcription factor ERF</fullName>
    </submittedName>
</protein>
<dbReference type="GO" id="GO:0003700">
    <property type="term" value="F:DNA-binding transcription factor activity"/>
    <property type="evidence" value="ECO:0007669"/>
    <property type="project" value="InterPro"/>
</dbReference>
<reference evidence="7 8" key="1">
    <citation type="journal article" date="2020" name="Nat. Commun.">
        <title>Genome of Tripterygium wilfordii and identification of cytochrome P450 involved in triptolide biosynthesis.</title>
        <authorList>
            <person name="Tu L."/>
            <person name="Su P."/>
            <person name="Zhang Z."/>
            <person name="Gao L."/>
            <person name="Wang J."/>
            <person name="Hu T."/>
            <person name="Zhou J."/>
            <person name="Zhang Y."/>
            <person name="Zhao Y."/>
            <person name="Liu Y."/>
            <person name="Song Y."/>
            <person name="Tong Y."/>
            <person name="Lu Y."/>
            <person name="Yang J."/>
            <person name="Xu C."/>
            <person name="Jia M."/>
            <person name="Peters R.J."/>
            <person name="Huang L."/>
            <person name="Gao W."/>
        </authorList>
    </citation>
    <scope>NUCLEOTIDE SEQUENCE [LARGE SCALE GENOMIC DNA]</scope>
    <source>
        <strain evidence="8">cv. XIE 37</strain>
        <tissue evidence="7">Leaf</tissue>
    </source>
</reference>
<evidence type="ECO:0000256" key="1">
    <source>
        <dbReference type="ARBA" id="ARBA00004123"/>
    </source>
</evidence>
<dbReference type="PANTHER" id="PTHR31194:SF203">
    <property type="entry name" value="AP2_ERF DOMAIN-CONTAINING PROTEIN"/>
    <property type="match status" value="1"/>
</dbReference>
<comment type="caution">
    <text evidence="7">The sequence shown here is derived from an EMBL/GenBank/DDBJ whole genome shotgun (WGS) entry which is preliminary data.</text>
</comment>
<evidence type="ECO:0000256" key="5">
    <source>
        <dbReference type="ARBA" id="ARBA00023242"/>
    </source>
</evidence>
<gene>
    <name evidence="7" type="ORF">HS088_TW20G00732</name>
</gene>
<dbReference type="PRINTS" id="PR00367">
    <property type="entry name" value="ETHRSPELEMNT"/>
</dbReference>
<dbReference type="PROSITE" id="PS51032">
    <property type="entry name" value="AP2_ERF"/>
    <property type="match status" value="1"/>
</dbReference>
<comment type="subcellular location">
    <subcellularLocation>
        <location evidence="1">Nucleus</location>
    </subcellularLocation>
</comment>
<evidence type="ECO:0000256" key="4">
    <source>
        <dbReference type="ARBA" id="ARBA00023163"/>
    </source>
</evidence>
<dbReference type="CDD" id="cd00018">
    <property type="entry name" value="AP2"/>
    <property type="match status" value="1"/>
</dbReference>
<evidence type="ECO:0000313" key="7">
    <source>
        <dbReference type="EMBL" id="KAF5730359.1"/>
    </source>
</evidence>
<evidence type="ECO:0000259" key="6">
    <source>
        <dbReference type="PROSITE" id="PS51032"/>
    </source>
</evidence>
<dbReference type="SUPFAM" id="SSF54171">
    <property type="entry name" value="DNA-binding domain"/>
    <property type="match status" value="1"/>
</dbReference>
<dbReference type="EMBL" id="JAAARO010000020">
    <property type="protein sequence ID" value="KAF5730359.1"/>
    <property type="molecule type" value="Genomic_DNA"/>
</dbReference>
<proteinExistence type="predicted"/>
<dbReference type="InterPro" id="IPR001471">
    <property type="entry name" value="AP2/ERF_dom"/>
</dbReference>
<dbReference type="Proteomes" id="UP000593562">
    <property type="component" value="Unassembled WGS sequence"/>
</dbReference>
<dbReference type="SMART" id="SM00380">
    <property type="entry name" value="AP2"/>
    <property type="match status" value="1"/>
</dbReference>
<dbReference type="AlphaFoldDB" id="A0A7J7C8A0"/>
<organism evidence="7 8">
    <name type="scientific">Tripterygium wilfordii</name>
    <name type="common">Thunder God vine</name>
    <dbReference type="NCBI Taxonomy" id="458696"/>
    <lineage>
        <taxon>Eukaryota</taxon>
        <taxon>Viridiplantae</taxon>
        <taxon>Streptophyta</taxon>
        <taxon>Embryophyta</taxon>
        <taxon>Tracheophyta</taxon>
        <taxon>Spermatophyta</taxon>
        <taxon>Magnoliopsida</taxon>
        <taxon>eudicotyledons</taxon>
        <taxon>Gunneridae</taxon>
        <taxon>Pentapetalae</taxon>
        <taxon>rosids</taxon>
        <taxon>fabids</taxon>
        <taxon>Celastrales</taxon>
        <taxon>Celastraceae</taxon>
        <taxon>Tripterygium</taxon>
    </lineage>
</organism>
<sequence>MPGIQRIQILNQDLNCIGENRRKVGIKRELNSIRKVRIICRDPEATDSSSEEDNGDYRNKRNGRVGGRCYVKEILIPSSSDKSCTKDSSQENIGGERLCSGTGIVDDKKLRKTSCIYKGVRRRPWGKYAAEIRDPIRRIRKWLGTYDTAEEAAAAYEKQRIEFHNILQAEKKSNKNVLEENDDSGPHPSPSSVLELDVSIDHGAEDAMKEDCNSEESSEEDHIAEQVFVKEEQSILDVWKDQPVSTKLYSEDIDFWVPDVLQLWEDSRNGIDDFIEDPSMFDKEMLDLPMMDLDKEEISWAEVLPYIL</sequence>
<dbReference type="InParanoid" id="A0A7J7C8A0"/>
<name>A0A7J7C8A0_TRIWF</name>